<feature type="domain" description="EamA" evidence="2">
    <location>
        <begin position="16"/>
        <end position="148"/>
    </location>
</feature>
<evidence type="ECO:0000256" key="1">
    <source>
        <dbReference type="SAM" id="Phobius"/>
    </source>
</evidence>
<name>A0ABU2CBW1_9BURK</name>
<dbReference type="EMBL" id="JAVDXT010000003">
    <property type="protein sequence ID" value="MDR7378832.1"/>
    <property type="molecule type" value="Genomic_DNA"/>
</dbReference>
<feature type="transmembrane region" description="Helical" evidence="1">
    <location>
        <begin position="189"/>
        <end position="209"/>
    </location>
</feature>
<feature type="transmembrane region" description="Helical" evidence="1">
    <location>
        <begin position="47"/>
        <end position="65"/>
    </location>
</feature>
<feature type="transmembrane region" description="Helical" evidence="1">
    <location>
        <begin position="246"/>
        <end position="265"/>
    </location>
</feature>
<protein>
    <submittedName>
        <fullName evidence="3">Drug/metabolite transporter (DMT)-like permease</fullName>
    </submittedName>
</protein>
<gene>
    <name evidence="3" type="ORF">J2X19_003526</name>
</gene>
<feature type="domain" description="EamA" evidence="2">
    <location>
        <begin position="158"/>
        <end position="287"/>
    </location>
</feature>
<evidence type="ECO:0000313" key="4">
    <source>
        <dbReference type="Proteomes" id="UP001180487"/>
    </source>
</evidence>
<feature type="transmembrane region" description="Helical" evidence="1">
    <location>
        <begin position="271"/>
        <end position="288"/>
    </location>
</feature>
<comment type="caution">
    <text evidence="3">The sequence shown here is derived from an EMBL/GenBank/DDBJ whole genome shotgun (WGS) entry which is preliminary data.</text>
</comment>
<evidence type="ECO:0000259" key="2">
    <source>
        <dbReference type="Pfam" id="PF00892"/>
    </source>
</evidence>
<accession>A0ABU2CBW1</accession>
<dbReference type="SUPFAM" id="SSF103481">
    <property type="entry name" value="Multidrug resistance efflux transporter EmrE"/>
    <property type="match status" value="2"/>
</dbReference>
<feature type="transmembrane region" description="Helical" evidence="1">
    <location>
        <begin position="154"/>
        <end position="177"/>
    </location>
</feature>
<dbReference type="Proteomes" id="UP001180487">
    <property type="component" value="Unassembled WGS sequence"/>
</dbReference>
<feature type="transmembrane region" description="Helical" evidence="1">
    <location>
        <begin position="215"/>
        <end position="234"/>
    </location>
</feature>
<dbReference type="RefSeq" id="WP_310375129.1">
    <property type="nucleotide sequence ID" value="NZ_JAVDXT010000003.1"/>
</dbReference>
<feature type="transmembrane region" description="Helical" evidence="1">
    <location>
        <begin position="17"/>
        <end position="35"/>
    </location>
</feature>
<sequence length="300" mass="31630">MPAATALRPTASENLRGIVAMVIAVGAFSMMDAAMKSLTASYPPLQVAAMRGGVALPLVLMYVLWRKELGNVFKVRWPLHALRMVIGVTMLSSFVYGLQTLGLAEAYTIFFIAPLLITVLSIPVLKEKVRPSHWLALGGGLCGVVVALRPDQGMFLSLGALAILVSALCYAVSALTGRIASRTDSAASLVFWGTSGLAFGAGALAWPHWVPVQAAHAPVLGVIAVSGFVGQLAITHAFRHGQASVVAPFEYTSLAWGIALDGLLWNSLPDSNTLLGGAIVIACGLYVVRQERVKELVVTP</sequence>
<keyword evidence="1" id="KW-0472">Membrane</keyword>
<keyword evidence="1" id="KW-0812">Transmembrane</keyword>
<feature type="transmembrane region" description="Helical" evidence="1">
    <location>
        <begin position="77"/>
        <end position="98"/>
    </location>
</feature>
<dbReference type="InterPro" id="IPR000620">
    <property type="entry name" value="EamA_dom"/>
</dbReference>
<dbReference type="InterPro" id="IPR037185">
    <property type="entry name" value="EmrE-like"/>
</dbReference>
<feature type="transmembrane region" description="Helical" evidence="1">
    <location>
        <begin position="104"/>
        <end position="125"/>
    </location>
</feature>
<dbReference type="Pfam" id="PF00892">
    <property type="entry name" value="EamA"/>
    <property type="match status" value="2"/>
</dbReference>
<proteinExistence type="predicted"/>
<keyword evidence="4" id="KW-1185">Reference proteome</keyword>
<organism evidence="3 4">
    <name type="scientific">Rhodoferax ferrireducens</name>
    <dbReference type="NCBI Taxonomy" id="192843"/>
    <lineage>
        <taxon>Bacteria</taxon>
        <taxon>Pseudomonadati</taxon>
        <taxon>Pseudomonadota</taxon>
        <taxon>Betaproteobacteria</taxon>
        <taxon>Burkholderiales</taxon>
        <taxon>Comamonadaceae</taxon>
        <taxon>Rhodoferax</taxon>
    </lineage>
</organism>
<evidence type="ECO:0000313" key="3">
    <source>
        <dbReference type="EMBL" id="MDR7378832.1"/>
    </source>
</evidence>
<dbReference type="PANTHER" id="PTHR22911:SF103">
    <property type="entry name" value="BLR2811 PROTEIN"/>
    <property type="match status" value="1"/>
</dbReference>
<feature type="transmembrane region" description="Helical" evidence="1">
    <location>
        <begin position="132"/>
        <end position="148"/>
    </location>
</feature>
<keyword evidence="1" id="KW-1133">Transmembrane helix</keyword>
<dbReference type="PANTHER" id="PTHR22911">
    <property type="entry name" value="ACYL-MALONYL CONDENSING ENZYME-RELATED"/>
    <property type="match status" value="1"/>
</dbReference>
<reference evidence="3 4" key="1">
    <citation type="submission" date="2023-07" db="EMBL/GenBank/DDBJ databases">
        <title>Sorghum-associated microbial communities from plants grown in Nebraska, USA.</title>
        <authorList>
            <person name="Schachtman D."/>
        </authorList>
    </citation>
    <scope>NUCLEOTIDE SEQUENCE [LARGE SCALE GENOMIC DNA]</scope>
    <source>
        <strain evidence="3 4">BE313</strain>
    </source>
</reference>